<evidence type="ECO:0000313" key="2">
    <source>
        <dbReference type="Proteomes" id="UP001223390"/>
    </source>
</evidence>
<dbReference type="EMBL" id="JASITI010000005">
    <property type="protein sequence ID" value="MDK9495230.1"/>
    <property type="molecule type" value="Genomic_DNA"/>
</dbReference>
<evidence type="ECO:0000313" key="1">
    <source>
        <dbReference type="EMBL" id="MDK9495230.1"/>
    </source>
</evidence>
<dbReference type="Proteomes" id="UP001223390">
    <property type="component" value="Unassembled WGS sequence"/>
</dbReference>
<proteinExistence type="predicted"/>
<dbReference type="RefSeq" id="WP_285340898.1">
    <property type="nucleotide sequence ID" value="NZ_JASITI010000005.1"/>
</dbReference>
<accession>A0ABT7GNR8</accession>
<name>A0ABT7GNR8_9ACTN</name>
<comment type="caution">
    <text evidence="1">The sequence shown here is derived from an EMBL/GenBank/DDBJ whole genome shotgun (WGS) entry which is preliminary data.</text>
</comment>
<reference evidence="1 2" key="1">
    <citation type="submission" date="2023-05" db="EMBL/GenBank/DDBJ databases">
        <title>Sequencing and Assembly of Streptomyces sp. NP73.</title>
        <authorList>
            <person name="Konwar A.N."/>
            <person name="Saikia K."/>
            <person name="Thakur D."/>
        </authorList>
    </citation>
    <scope>NUCLEOTIDE SEQUENCE [LARGE SCALE GENOMIC DNA]</scope>
    <source>
        <strain evidence="1 2">NP73</strain>
    </source>
</reference>
<keyword evidence="2" id="KW-1185">Reference proteome</keyword>
<gene>
    <name evidence="1" type="ORF">QEZ40_005361</name>
</gene>
<protein>
    <submittedName>
        <fullName evidence="1">Uncharacterized protein</fullName>
    </submittedName>
</protein>
<sequence>MKLIGALGAGRGIHDVADLTGLGEGRLIEVAHLAAAQLQSTGGRGERFLADLAKANRGWPMRTTASGSRACGGAGAAKGLIKFAEPEIRGESYVPHAVAKRGRATAVLSETAGRFGYGLAPRKLVDTGSGRAPGVVVQQSPAIGSQTINVANSGASANDIAAAVAYQLGRARRGGLR</sequence>
<organism evidence="1 2">
    <name type="scientific">Streptomyces katrae</name>
    <dbReference type="NCBI Taxonomy" id="68223"/>
    <lineage>
        <taxon>Bacteria</taxon>
        <taxon>Bacillati</taxon>
        <taxon>Actinomycetota</taxon>
        <taxon>Actinomycetes</taxon>
        <taxon>Kitasatosporales</taxon>
        <taxon>Streptomycetaceae</taxon>
        <taxon>Streptomyces</taxon>
    </lineage>
</organism>